<dbReference type="GO" id="GO:0051287">
    <property type="term" value="F:NAD binding"/>
    <property type="evidence" value="ECO:0007669"/>
    <property type="project" value="InterPro"/>
</dbReference>
<gene>
    <name evidence="7" type="ORF">RFH988_LOCUS30358</name>
</gene>
<evidence type="ECO:0008006" key="9">
    <source>
        <dbReference type="Google" id="ProtNLM"/>
    </source>
</evidence>
<organism evidence="7 8">
    <name type="scientific">Rotaria sordida</name>
    <dbReference type="NCBI Taxonomy" id="392033"/>
    <lineage>
        <taxon>Eukaryota</taxon>
        <taxon>Metazoa</taxon>
        <taxon>Spiralia</taxon>
        <taxon>Gnathifera</taxon>
        <taxon>Rotifera</taxon>
        <taxon>Eurotatoria</taxon>
        <taxon>Bdelloidea</taxon>
        <taxon>Philodinida</taxon>
        <taxon>Philodinidae</taxon>
        <taxon>Rotaria</taxon>
    </lineage>
</organism>
<feature type="domain" description="D-isomer specific 2-hydroxyacid dehydrogenase NAD-binding" evidence="6">
    <location>
        <begin position="119"/>
        <end position="306"/>
    </location>
</feature>
<dbReference type="SUPFAM" id="SSF51735">
    <property type="entry name" value="NAD(P)-binding Rossmann-fold domains"/>
    <property type="match status" value="2"/>
</dbReference>
<evidence type="ECO:0000313" key="7">
    <source>
        <dbReference type="EMBL" id="CAF1313064.1"/>
    </source>
</evidence>
<dbReference type="GO" id="GO:0008720">
    <property type="term" value="F:D-lactate dehydrogenase (NAD+) activity"/>
    <property type="evidence" value="ECO:0007669"/>
    <property type="project" value="TreeGrafter"/>
</dbReference>
<dbReference type="PANTHER" id="PTHR43026:SF1">
    <property type="entry name" value="2-HYDROXYACID DEHYDROGENASE HOMOLOG 1-RELATED"/>
    <property type="match status" value="1"/>
</dbReference>
<dbReference type="Proteomes" id="UP000663882">
    <property type="component" value="Unassembled WGS sequence"/>
</dbReference>
<evidence type="ECO:0000256" key="1">
    <source>
        <dbReference type="ARBA" id="ARBA00005854"/>
    </source>
</evidence>
<dbReference type="Pfam" id="PF02826">
    <property type="entry name" value="2-Hacid_dh_C"/>
    <property type="match status" value="2"/>
</dbReference>
<protein>
    <recommendedName>
        <fullName evidence="9">D-lactate dehydrogenase</fullName>
    </recommendedName>
</protein>
<proteinExistence type="inferred from homology"/>
<dbReference type="InterPro" id="IPR006140">
    <property type="entry name" value="D-isomer_DH_NAD-bd"/>
</dbReference>
<dbReference type="SUPFAM" id="SSF52283">
    <property type="entry name" value="Formate/glycerate dehydrogenase catalytic domain-like"/>
    <property type="match status" value="1"/>
</dbReference>
<dbReference type="PROSITE" id="PS00671">
    <property type="entry name" value="D_2_HYDROXYACID_DH_3"/>
    <property type="match status" value="2"/>
</dbReference>
<evidence type="ECO:0000256" key="3">
    <source>
        <dbReference type="ARBA" id="ARBA00023027"/>
    </source>
</evidence>
<comment type="similarity">
    <text evidence="1 4">Belongs to the D-isomer specific 2-hydroxyacid dehydrogenase family.</text>
</comment>
<name>A0A815EIU8_9BILA</name>
<evidence type="ECO:0000256" key="2">
    <source>
        <dbReference type="ARBA" id="ARBA00023002"/>
    </source>
</evidence>
<evidence type="ECO:0000256" key="4">
    <source>
        <dbReference type="RuleBase" id="RU003719"/>
    </source>
</evidence>
<dbReference type="InterPro" id="IPR006139">
    <property type="entry name" value="D-isomer_2_OHA_DH_cat_dom"/>
</dbReference>
<dbReference type="InterPro" id="IPR036291">
    <property type="entry name" value="NAD(P)-bd_dom_sf"/>
</dbReference>
<dbReference type="Gene3D" id="3.40.50.720">
    <property type="entry name" value="NAD(P)-binding Rossmann-like Domain"/>
    <property type="match status" value="3"/>
</dbReference>
<feature type="domain" description="D-isomer specific 2-hydroxyacid dehydrogenase catalytic" evidence="5">
    <location>
        <begin position="22"/>
        <end position="480"/>
    </location>
</feature>
<reference evidence="7" key="1">
    <citation type="submission" date="2021-02" db="EMBL/GenBank/DDBJ databases">
        <authorList>
            <person name="Nowell W R."/>
        </authorList>
    </citation>
    <scope>NUCLEOTIDE SEQUENCE</scope>
</reference>
<keyword evidence="3" id="KW-0520">NAD</keyword>
<dbReference type="EMBL" id="CAJNOO010003022">
    <property type="protein sequence ID" value="CAF1313064.1"/>
    <property type="molecule type" value="Genomic_DNA"/>
</dbReference>
<dbReference type="PROSITE" id="PS00670">
    <property type="entry name" value="D_2_HYDROXYACID_DH_2"/>
    <property type="match status" value="2"/>
</dbReference>
<dbReference type="Pfam" id="PF00389">
    <property type="entry name" value="2-Hacid_dh"/>
    <property type="match status" value="1"/>
</dbReference>
<comment type="caution">
    <text evidence="7">The sequence shown here is derived from an EMBL/GenBank/DDBJ whole genome shotgun (WGS) entry which is preliminary data.</text>
</comment>
<dbReference type="InterPro" id="IPR029753">
    <property type="entry name" value="D-isomer_DH_CS"/>
</dbReference>
<dbReference type="AlphaFoldDB" id="A0A815EIU8"/>
<sequence length="483" mass="54512">MTQKKILFFDSKLYDEKTFTAALKTLNAHDKLHFTFLQSKLDDETVIEAQGYDGMCIVHQDTRIPNIVEKIHQNCPSVKIIALRSAGHKGVSLEIAKGYGIEICRIPPYSPHAVAEHAVALLLSLNRNMHHAFFRTKQHNFTLDGLVGVDLFGKTVGIIGTGDIGICAVNIFLDFGCKVLCYDIKPDEEAAKKKGFEYVTMDELLQKSDIVSLHAPLNDSTYHLIDKTAFDKMKQGAMLINTSRGPLVDAQALVDCLKSRKLRGVALDVYEFKDKYYFYNDYSQKVMDDDTLARLISMPNTIVTSHQVFLTEEALKKIAESIVQILCYNIKPDEETAKKKGFEYVTMDELLQKSDIVSLHAPLNDSTYHLIDKAAFEKMKQGAMLINTSRGPLVDAQALVDCLKSKKLRGAALDVYEFKDKYYFYNDYSQKVMDDDTLARLISMPNTIVTSHQAFLTEEALKKIAESIVQSLLDFFHGKKENI</sequence>
<evidence type="ECO:0000313" key="8">
    <source>
        <dbReference type="Proteomes" id="UP000663882"/>
    </source>
</evidence>
<dbReference type="PANTHER" id="PTHR43026">
    <property type="entry name" value="2-HYDROXYACID DEHYDROGENASE HOMOLOG 1-RELATED"/>
    <property type="match status" value="1"/>
</dbReference>
<dbReference type="InterPro" id="IPR058205">
    <property type="entry name" value="D-LDH-like"/>
</dbReference>
<dbReference type="OrthoDB" id="9991913at2759"/>
<feature type="domain" description="D-isomer specific 2-hydroxyacid dehydrogenase NAD-binding" evidence="6">
    <location>
        <begin position="316"/>
        <end position="454"/>
    </location>
</feature>
<accession>A0A815EIU8</accession>
<evidence type="ECO:0000259" key="5">
    <source>
        <dbReference type="Pfam" id="PF00389"/>
    </source>
</evidence>
<keyword evidence="2 4" id="KW-0560">Oxidoreductase</keyword>
<evidence type="ECO:0000259" key="6">
    <source>
        <dbReference type="Pfam" id="PF02826"/>
    </source>
</evidence>